<feature type="domain" description="Nudix hydrolase" evidence="6">
    <location>
        <begin position="6"/>
        <end position="149"/>
    </location>
</feature>
<dbReference type="STRING" id="686340.Metal_1486"/>
<evidence type="ECO:0000259" key="6">
    <source>
        <dbReference type="PROSITE" id="PS51462"/>
    </source>
</evidence>
<evidence type="ECO:0000313" key="8">
    <source>
        <dbReference type="Proteomes" id="UP000005090"/>
    </source>
</evidence>
<dbReference type="InterPro" id="IPR015797">
    <property type="entry name" value="NUDIX_hydrolase-like_dom_sf"/>
</dbReference>
<dbReference type="Gene3D" id="3.90.79.10">
    <property type="entry name" value="Nucleoside Triphosphate Pyrophosphohydrolase"/>
    <property type="match status" value="1"/>
</dbReference>
<dbReference type="PANTHER" id="PTHR23114:SF17">
    <property type="entry name" value="M7GPPPN-MRNA HYDROLASE"/>
    <property type="match status" value="1"/>
</dbReference>
<dbReference type="NCBIfam" id="NF001934">
    <property type="entry name" value="PRK00714.1-1"/>
    <property type="match status" value="1"/>
</dbReference>
<proteinExistence type="inferred from homology"/>
<comment type="function">
    <text evidence="4">Accelerates the degradation of transcripts by removing pyrophosphate from the 5'-end of triphosphorylated RNA, leading to a more labile monophosphorylated state that can stimulate subsequent ribonuclease cleavage.</text>
</comment>
<dbReference type="Pfam" id="PF00293">
    <property type="entry name" value="NUDIX"/>
    <property type="match status" value="1"/>
</dbReference>
<dbReference type="EC" id="3.6.1.-" evidence="4"/>
<dbReference type="HAMAP" id="MF_00298">
    <property type="entry name" value="Nudix_RppH"/>
    <property type="match status" value="1"/>
</dbReference>
<dbReference type="InterPro" id="IPR020084">
    <property type="entry name" value="NUDIX_hydrolase_CS"/>
</dbReference>
<feature type="short sequence motif" description="Nudix box" evidence="4">
    <location>
        <begin position="38"/>
        <end position="59"/>
    </location>
</feature>
<evidence type="ECO:0000256" key="5">
    <source>
        <dbReference type="SAM" id="MobiDB-lite"/>
    </source>
</evidence>
<dbReference type="AlphaFoldDB" id="H8GKU9"/>
<dbReference type="GO" id="GO:0005737">
    <property type="term" value="C:cytoplasm"/>
    <property type="evidence" value="ECO:0007669"/>
    <property type="project" value="TreeGrafter"/>
</dbReference>
<comment type="cofactor">
    <cofactor evidence="2">
        <name>Mg(2+)</name>
        <dbReference type="ChEBI" id="CHEBI:18420"/>
    </cofactor>
</comment>
<organism evidence="7 8">
    <name type="scientific">Methylomicrobium album BG8</name>
    <dbReference type="NCBI Taxonomy" id="686340"/>
    <lineage>
        <taxon>Bacteria</taxon>
        <taxon>Pseudomonadati</taxon>
        <taxon>Pseudomonadota</taxon>
        <taxon>Gammaproteobacteria</taxon>
        <taxon>Methylococcales</taxon>
        <taxon>Methylococcaceae</taxon>
        <taxon>Methylomicrobium</taxon>
    </lineage>
</organism>
<comment type="cofactor">
    <cofactor evidence="1">
        <name>Mn(2+)</name>
        <dbReference type="ChEBI" id="CHEBI:29035"/>
    </cofactor>
</comment>
<dbReference type="EMBL" id="CM001475">
    <property type="protein sequence ID" value="EIC29271.1"/>
    <property type="molecule type" value="Genomic_DNA"/>
</dbReference>
<dbReference type="InterPro" id="IPR022927">
    <property type="entry name" value="RppH"/>
</dbReference>
<dbReference type="GO" id="GO:0034353">
    <property type="term" value="F:mRNA 5'-diphosphatase activity"/>
    <property type="evidence" value="ECO:0007669"/>
    <property type="project" value="TreeGrafter"/>
</dbReference>
<dbReference type="NCBIfam" id="NF001938">
    <property type="entry name" value="PRK00714.1-5"/>
    <property type="match status" value="1"/>
</dbReference>
<dbReference type="CDD" id="cd03671">
    <property type="entry name" value="NUDIX_Ap4A_hydrolase_plant_like"/>
    <property type="match status" value="1"/>
</dbReference>
<feature type="compositionally biased region" description="Basic residues" evidence="5">
    <location>
        <begin position="179"/>
        <end position="193"/>
    </location>
</feature>
<dbReference type="Proteomes" id="UP000005090">
    <property type="component" value="Chromosome"/>
</dbReference>
<dbReference type="PROSITE" id="PS51462">
    <property type="entry name" value="NUDIX"/>
    <property type="match status" value="1"/>
</dbReference>
<dbReference type="GO" id="GO:0006402">
    <property type="term" value="P:mRNA catabolic process"/>
    <property type="evidence" value="ECO:0007669"/>
    <property type="project" value="TreeGrafter"/>
</dbReference>
<dbReference type="eggNOG" id="COG0494">
    <property type="taxonomic scope" value="Bacteria"/>
</dbReference>
<keyword evidence="8" id="KW-1185">Reference proteome</keyword>
<evidence type="ECO:0000256" key="2">
    <source>
        <dbReference type="ARBA" id="ARBA00001946"/>
    </source>
</evidence>
<feature type="region of interest" description="Disordered" evidence="5">
    <location>
        <begin position="172"/>
        <end position="193"/>
    </location>
</feature>
<evidence type="ECO:0000313" key="7">
    <source>
        <dbReference type="EMBL" id="EIC29271.1"/>
    </source>
</evidence>
<dbReference type="RefSeq" id="WP_005371003.1">
    <property type="nucleotide sequence ID" value="NZ_CM001475.1"/>
</dbReference>
<evidence type="ECO:0000256" key="3">
    <source>
        <dbReference type="ARBA" id="ARBA00022801"/>
    </source>
</evidence>
<dbReference type="SUPFAM" id="SSF55811">
    <property type="entry name" value="Nudix"/>
    <property type="match status" value="1"/>
</dbReference>
<evidence type="ECO:0000256" key="4">
    <source>
        <dbReference type="HAMAP-Rule" id="MF_00298"/>
    </source>
</evidence>
<dbReference type="PRINTS" id="PR00502">
    <property type="entry name" value="NUDIXFAMILY"/>
</dbReference>
<name>H8GKU9_METAL</name>
<evidence type="ECO:0000256" key="1">
    <source>
        <dbReference type="ARBA" id="ARBA00001936"/>
    </source>
</evidence>
<comment type="cofactor">
    <cofactor evidence="4">
        <name>a divalent metal cation</name>
        <dbReference type="ChEBI" id="CHEBI:60240"/>
    </cofactor>
</comment>
<comment type="similarity">
    <text evidence="4">Belongs to the Nudix hydrolase family. RppH subfamily.</text>
</comment>
<gene>
    <name evidence="4" type="primary">rppH</name>
    <name evidence="4" type="synonym">nudH</name>
    <name evidence="7" type="ORF">Metal_1486</name>
</gene>
<dbReference type="InterPro" id="IPR000086">
    <property type="entry name" value="NUDIX_hydrolase_dom"/>
</dbReference>
<reference evidence="7 8" key="1">
    <citation type="journal article" date="2013" name="Genome Announc.">
        <title>Genome Sequence of the Obligate Gammaproteobacterial Methanotroph Methylomicrobium album Strain BG8.</title>
        <authorList>
            <person name="Kits K.D."/>
            <person name="Kalyuzhnaya M.G."/>
            <person name="Klotz M.G."/>
            <person name="Jetten M.S."/>
            <person name="Op den Camp H.J."/>
            <person name="Vuilleumier S."/>
            <person name="Bringel F."/>
            <person name="Dispirito A.A."/>
            <person name="Murrell J.C."/>
            <person name="Bruce D."/>
            <person name="Cheng J.F."/>
            <person name="Copeland A."/>
            <person name="Goodwin L."/>
            <person name="Hauser L."/>
            <person name="Lajus A."/>
            <person name="Land M.L."/>
            <person name="Lapidus A."/>
            <person name="Lucas S."/>
            <person name="Medigue C."/>
            <person name="Pitluck S."/>
            <person name="Woyke T."/>
            <person name="Zeytun A."/>
            <person name="Stein L.Y."/>
        </authorList>
    </citation>
    <scope>NUCLEOTIDE SEQUENCE [LARGE SCALE GENOMIC DNA]</scope>
    <source>
        <strain evidence="7 8">BG8</strain>
    </source>
</reference>
<dbReference type="FunFam" id="3.90.79.10:FF:000001">
    <property type="entry name" value="RNA pyrophosphohydrolase"/>
    <property type="match status" value="1"/>
</dbReference>
<dbReference type="HOGENOM" id="CLU_087195_3_2_6"/>
<dbReference type="NCBIfam" id="NF001937">
    <property type="entry name" value="PRK00714.1-4"/>
    <property type="match status" value="1"/>
</dbReference>
<dbReference type="PROSITE" id="PS00893">
    <property type="entry name" value="NUDIX_BOX"/>
    <property type="match status" value="1"/>
</dbReference>
<dbReference type="PANTHER" id="PTHR23114">
    <property type="entry name" value="M7GPPPN-MRNA HYDROLASE"/>
    <property type="match status" value="1"/>
</dbReference>
<dbReference type="InterPro" id="IPR020476">
    <property type="entry name" value="Nudix_hydrolase"/>
</dbReference>
<protein>
    <recommendedName>
        <fullName evidence="4">RNA pyrophosphohydrolase</fullName>
        <ecNumber evidence="4">3.6.1.-</ecNumber>
    </recommendedName>
    <alternativeName>
        <fullName evidence="4">(Di)nucleoside polyphosphate hydrolase</fullName>
    </alternativeName>
</protein>
<accession>H8GKU9</accession>
<sequence>MIDSKGYRPNVGIILCNDEGRVFWAKRMGMNAWQFPQGGINQDEDPETAMYRELWEETGLQQQHVQVLGRTRYWLRYKLPERYIRKNTAPICIGQKQIWFILRLLTHESNVRFDHCPKPEFDSWRWVDYWEPLKDVVYFKRKVYQRAMTELSEILAIEGLPVDMAGKTVKDRMPPARLKGSRRPRHKKAAARA</sequence>
<keyword evidence="3 4" id="KW-0378">Hydrolase</keyword>